<dbReference type="Proteomes" id="UP000093000">
    <property type="component" value="Unassembled WGS sequence"/>
</dbReference>
<protein>
    <recommendedName>
        <fullName evidence="3">Yeast cell wall synthesis Kre9/Knh1-like N-terminal domain-containing protein</fullName>
    </recommendedName>
</protein>
<keyword evidence="5" id="KW-1185">Reference proteome</keyword>
<feature type="chain" id="PRO_5008889511" description="Yeast cell wall synthesis Kre9/Knh1-like N-terminal domain-containing protein" evidence="2">
    <location>
        <begin position="21"/>
        <end position="136"/>
    </location>
</feature>
<evidence type="ECO:0000313" key="4">
    <source>
        <dbReference type="EMBL" id="OBZ84792.1"/>
    </source>
</evidence>
<evidence type="ECO:0000256" key="1">
    <source>
        <dbReference type="ARBA" id="ARBA00022729"/>
    </source>
</evidence>
<dbReference type="InterPro" id="IPR018466">
    <property type="entry name" value="Kre9/Knh1-like_N"/>
</dbReference>
<feature type="signal peptide" evidence="2">
    <location>
        <begin position="1"/>
        <end position="20"/>
    </location>
</feature>
<dbReference type="PANTHER" id="PTHR40633">
    <property type="entry name" value="MATRIX PROTEIN, PUTATIVE (AFU_ORTHOLOGUE AFUA_8G05410)-RELATED"/>
    <property type="match status" value="1"/>
</dbReference>
<evidence type="ECO:0000259" key="3">
    <source>
        <dbReference type="Pfam" id="PF10342"/>
    </source>
</evidence>
<dbReference type="Pfam" id="PF10342">
    <property type="entry name" value="Kre9_KNH"/>
    <property type="match status" value="1"/>
</dbReference>
<gene>
    <name evidence="4" type="ORF">A0J61_07155</name>
</gene>
<comment type="caution">
    <text evidence="4">The sequence shown here is derived from an EMBL/GenBank/DDBJ whole genome shotgun (WGS) entry which is preliminary data.</text>
</comment>
<sequence length="136" mass="14733">MRLSTYLITLATSTVALVYAQNTGIAFTQPTEGTVWSAGSSQTVTWLVLNTVNMSELIESIELRNGPSSNLQLVEIITADSIEATSGQYLWTIADDLPTGEDYALIAKTSTSEYYSTRFKIEAVVHEDNPSSMGAS</sequence>
<name>A0A1C7N6S3_9FUNG</name>
<dbReference type="InterPro" id="IPR052982">
    <property type="entry name" value="SRP1/TIP1-like"/>
</dbReference>
<feature type="domain" description="Yeast cell wall synthesis Kre9/Knh1-like N-terminal" evidence="3">
    <location>
        <begin position="29"/>
        <end position="121"/>
    </location>
</feature>
<proteinExistence type="predicted"/>
<organism evidence="4 5">
    <name type="scientific">Choanephora cucurbitarum</name>
    <dbReference type="NCBI Taxonomy" id="101091"/>
    <lineage>
        <taxon>Eukaryota</taxon>
        <taxon>Fungi</taxon>
        <taxon>Fungi incertae sedis</taxon>
        <taxon>Mucoromycota</taxon>
        <taxon>Mucoromycotina</taxon>
        <taxon>Mucoromycetes</taxon>
        <taxon>Mucorales</taxon>
        <taxon>Mucorineae</taxon>
        <taxon>Choanephoraceae</taxon>
        <taxon>Choanephoroideae</taxon>
        <taxon>Choanephora</taxon>
    </lineage>
</organism>
<dbReference type="PANTHER" id="PTHR40633:SF1">
    <property type="entry name" value="GPI ANCHORED SERINE-THREONINE RICH PROTEIN (AFU_ORTHOLOGUE AFUA_1G03630)"/>
    <property type="match status" value="1"/>
</dbReference>
<accession>A0A1C7N6S3</accession>
<dbReference type="EMBL" id="LUGH01000468">
    <property type="protein sequence ID" value="OBZ84792.1"/>
    <property type="molecule type" value="Genomic_DNA"/>
</dbReference>
<dbReference type="InParanoid" id="A0A1C7N6S3"/>
<evidence type="ECO:0000256" key="2">
    <source>
        <dbReference type="SAM" id="SignalP"/>
    </source>
</evidence>
<dbReference type="OrthoDB" id="5589325at2759"/>
<dbReference type="AlphaFoldDB" id="A0A1C7N6S3"/>
<reference evidence="4 5" key="1">
    <citation type="submission" date="2016-03" db="EMBL/GenBank/DDBJ databases">
        <title>Choanephora cucurbitarum.</title>
        <authorList>
            <person name="Min B."/>
            <person name="Park H."/>
            <person name="Park J.-H."/>
            <person name="Shin H.-D."/>
            <person name="Choi I.-G."/>
        </authorList>
    </citation>
    <scope>NUCLEOTIDE SEQUENCE [LARGE SCALE GENOMIC DNA]</scope>
    <source>
        <strain evidence="4 5">KUS-F28377</strain>
    </source>
</reference>
<keyword evidence="1 2" id="KW-0732">Signal</keyword>
<evidence type="ECO:0000313" key="5">
    <source>
        <dbReference type="Proteomes" id="UP000093000"/>
    </source>
</evidence>